<feature type="transmembrane region" description="Helical" evidence="1">
    <location>
        <begin position="130"/>
        <end position="151"/>
    </location>
</feature>
<comment type="caution">
    <text evidence="2">The sequence shown here is derived from an EMBL/GenBank/DDBJ whole genome shotgun (WGS) entry which is preliminary data.</text>
</comment>
<sequence>MNRSAGVLYRVYVTVLLLAVLTGPALYTVVVSLSSPPLVTLVGHEQFPSLVVACTGLLLVAALAVGRTRGPVPLSPFKIHLIAGGPQPRRVSLRSPFRSTLLLLLLVAAVLGAVPPAALVRAEVAGATTLVGGVLAGATVGILVAVAWLAGQALTPRTTTWAAALCLLITGGLALWWPGPLDLAGWGLLTAAALCLLVVVPPLRDRLSGPALLEQAHRWHTATTAGGAGDLAAAAATYRTRPRRPRPAGAVGDTTLLPVLFLRRDLIGALRTPIRSLVAGAALCLAILMGALSTTLPDQMALFVVGTSSLMGYMALGVWSDGFRHAVEAIAAPTLYGLSDHQLLSLHALLPVAVVLTVGTTAGLLAVLLGGQPLMAALTLGSALFCVVVRMFDAAKGPMPLILLTPAPTPMGDASAIPVALWQADALLLAALVPTTIGTAVLTLGSGIPLLAYIPATAAVLLAFRHRV</sequence>
<feature type="transmembrane region" description="Helical" evidence="1">
    <location>
        <begin position="348"/>
        <end position="368"/>
    </location>
</feature>
<evidence type="ECO:0000313" key="2">
    <source>
        <dbReference type="EMBL" id="MFB9730578.1"/>
    </source>
</evidence>
<keyword evidence="1" id="KW-1133">Transmembrane helix</keyword>
<keyword evidence="1" id="KW-0812">Transmembrane</keyword>
<protein>
    <recommendedName>
        <fullName evidence="4">ABC-2 type transport system permease protein</fullName>
    </recommendedName>
</protein>
<feature type="transmembrane region" description="Helical" evidence="1">
    <location>
        <begin position="7"/>
        <end position="27"/>
    </location>
</feature>
<feature type="transmembrane region" description="Helical" evidence="1">
    <location>
        <begin position="99"/>
        <end position="118"/>
    </location>
</feature>
<feature type="transmembrane region" description="Helical" evidence="1">
    <location>
        <begin position="300"/>
        <end position="319"/>
    </location>
</feature>
<dbReference type="Proteomes" id="UP001589613">
    <property type="component" value="Unassembled WGS sequence"/>
</dbReference>
<keyword evidence="3" id="KW-1185">Reference proteome</keyword>
<dbReference type="EMBL" id="JBHMAX010000001">
    <property type="protein sequence ID" value="MFB9730578.1"/>
    <property type="molecule type" value="Genomic_DNA"/>
</dbReference>
<feature type="transmembrane region" description="Helical" evidence="1">
    <location>
        <begin position="274"/>
        <end position="294"/>
    </location>
</feature>
<name>A0ABV5UYG0_9MICO</name>
<organism evidence="2 3">
    <name type="scientific">Ornithinimicrobium kibberense</name>
    <dbReference type="NCBI Taxonomy" id="282060"/>
    <lineage>
        <taxon>Bacteria</taxon>
        <taxon>Bacillati</taxon>
        <taxon>Actinomycetota</taxon>
        <taxon>Actinomycetes</taxon>
        <taxon>Micrococcales</taxon>
        <taxon>Ornithinimicrobiaceae</taxon>
        <taxon>Ornithinimicrobium</taxon>
    </lineage>
</organism>
<keyword evidence="1" id="KW-0472">Membrane</keyword>
<evidence type="ECO:0000256" key="1">
    <source>
        <dbReference type="SAM" id="Phobius"/>
    </source>
</evidence>
<feature type="transmembrane region" description="Helical" evidence="1">
    <location>
        <begin position="439"/>
        <end position="464"/>
    </location>
</feature>
<feature type="transmembrane region" description="Helical" evidence="1">
    <location>
        <begin position="183"/>
        <end position="203"/>
    </location>
</feature>
<feature type="transmembrane region" description="Helical" evidence="1">
    <location>
        <begin position="158"/>
        <end position="177"/>
    </location>
</feature>
<feature type="transmembrane region" description="Helical" evidence="1">
    <location>
        <begin position="47"/>
        <end position="66"/>
    </location>
</feature>
<reference evidence="2 3" key="1">
    <citation type="submission" date="2024-09" db="EMBL/GenBank/DDBJ databases">
        <authorList>
            <person name="Sun Q."/>
            <person name="Mori K."/>
        </authorList>
    </citation>
    <scope>NUCLEOTIDE SEQUENCE [LARGE SCALE GENOMIC DNA]</scope>
    <source>
        <strain evidence="2 3">JCM 12763</strain>
    </source>
</reference>
<dbReference type="RefSeq" id="WP_141338797.1">
    <property type="nucleotide sequence ID" value="NZ_JBHMAX010000001.1"/>
</dbReference>
<accession>A0ABV5UYG0</accession>
<feature type="transmembrane region" description="Helical" evidence="1">
    <location>
        <begin position="374"/>
        <end position="393"/>
    </location>
</feature>
<evidence type="ECO:0008006" key="4">
    <source>
        <dbReference type="Google" id="ProtNLM"/>
    </source>
</evidence>
<proteinExistence type="predicted"/>
<gene>
    <name evidence="2" type="ORF">ACFFN0_00790</name>
</gene>
<evidence type="ECO:0000313" key="3">
    <source>
        <dbReference type="Proteomes" id="UP001589613"/>
    </source>
</evidence>